<evidence type="ECO:0000313" key="2">
    <source>
        <dbReference type="Proteomes" id="UP000053766"/>
    </source>
</evidence>
<dbReference type="AlphaFoldDB" id="A0A0D8Y501"/>
<gene>
    <name evidence="1" type="ORF">DICVIV_01834</name>
</gene>
<keyword evidence="2" id="KW-1185">Reference proteome</keyword>
<protein>
    <submittedName>
        <fullName evidence="1">Uncharacterized protein</fullName>
    </submittedName>
</protein>
<proteinExistence type="predicted"/>
<dbReference type="EMBL" id="KN716173">
    <property type="protein sequence ID" value="KJH51943.1"/>
    <property type="molecule type" value="Genomic_DNA"/>
</dbReference>
<dbReference type="Proteomes" id="UP000053766">
    <property type="component" value="Unassembled WGS sequence"/>
</dbReference>
<organism evidence="1 2">
    <name type="scientific">Dictyocaulus viviparus</name>
    <name type="common">Bovine lungworm</name>
    <dbReference type="NCBI Taxonomy" id="29172"/>
    <lineage>
        <taxon>Eukaryota</taxon>
        <taxon>Metazoa</taxon>
        <taxon>Ecdysozoa</taxon>
        <taxon>Nematoda</taxon>
        <taxon>Chromadorea</taxon>
        <taxon>Rhabditida</taxon>
        <taxon>Rhabditina</taxon>
        <taxon>Rhabditomorpha</taxon>
        <taxon>Strongyloidea</taxon>
        <taxon>Metastrongylidae</taxon>
        <taxon>Dictyocaulus</taxon>
    </lineage>
</organism>
<reference evidence="2" key="2">
    <citation type="journal article" date="2016" name="Sci. Rep.">
        <title>Dictyocaulus viviparus genome, variome and transcriptome elucidate lungworm biology and support future intervention.</title>
        <authorList>
            <person name="McNulty S.N."/>
            <person name="Strube C."/>
            <person name="Rosa B.A."/>
            <person name="Martin J.C."/>
            <person name="Tyagi R."/>
            <person name="Choi Y.J."/>
            <person name="Wang Q."/>
            <person name="Hallsworth Pepin K."/>
            <person name="Zhang X."/>
            <person name="Ozersky P."/>
            <person name="Wilson R.K."/>
            <person name="Sternberg P.W."/>
            <person name="Gasser R.B."/>
            <person name="Mitreva M."/>
        </authorList>
    </citation>
    <scope>NUCLEOTIDE SEQUENCE [LARGE SCALE GENOMIC DNA]</scope>
    <source>
        <strain evidence="2">HannoverDv2000</strain>
    </source>
</reference>
<dbReference type="OrthoDB" id="5875207at2759"/>
<accession>A0A0D8Y501</accession>
<reference evidence="1 2" key="1">
    <citation type="submission" date="2013-11" db="EMBL/GenBank/DDBJ databases">
        <title>Draft genome of the bovine lungworm Dictyocaulus viviparus.</title>
        <authorList>
            <person name="Mitreva M."/>
        </authorList>
    </citation>
    <scope>NUCLEOTIDE SEQUENCE [LARGE SCALE GENOMIC DNA]</scope>
    <source>
        <strain evidence="1 2">HannoverDv2000</strain>
    </source>
</reference>
<evidence type="ECO:0000313" key="1">
    <source>
        <dbReference type="EMBL" id="KJH51943.1"/>
    </source>
</evidence>
<name>A0A0D8Y501_DICVI</name>
<sequence>MVALKNRIRAVQERDGYCTFLIERPSSLHHVSNPSCVAMKSATATTDVVMGEDAVEIGAREAFKHTFAKGKHRNLSVYGPSKRDSNSDELQLITAEASDTDGANEIKFPLFYSDTYTSCYKLKFILQKNPKEKAIPSDVKHGTHLSKTHESSLRKLVTKFISMAFPR</sequence>